<dbReference type="InterPro" id="IPR001387">
    <property type="entry name" value="Cro/C1-type_HTH"/>
</dbReference>
<dbReference type="PANTHER" id="PTHR46558:SF7">
    <property type="entry name" value="TRANSCRIPTIONAL REGULATOR"/>
    <property type="match status" value="1"/>
</dbReference>
<dbReference type="SMART" id="SM00530">
    <property type="entry name" value="HTH_XRE"/>
    <property type="match status" value="1"/>
</dbReference>
<dbReference type="PROSITE" id="PS50943">
    <property type="entry name" value="HTH_CROC1"/>
    <property type="match status" value="1"/>
</dbReference>
<dbReference type="CDD" id="cd00093">
    <property type="entry name" value="HTH_XRE"/>
    <property type="match status" value="1"/>
</dbReference>
<gene>
    <name evidence="3" type="ORF">CLCY_2c03530</name>
</gene>
<dbReference type="EMBL" id="LFVU01000027">
    <property type="protein sequence ID" value="KMT21591.1"/>
    <property type="molecule type" value="Genomic_DNA"/>
</dbReference>
<dbReference type="InterPro" id="IPR010982">
    <property type="entry name" value="Lambda_DNA-bd_dom_sf"/>
</dbReference>
<evidence type="ECO:0000313" key="4">
    <source>
        <dbReference type="Proteomes" id="UP000036756"/>
    </source>
</evidence>
<proteinExistence type="predicted"/>
<protein>
    <submittedName>
        <fullName evidence="3">DNA-binding helix-turn-helix protein</fullName>
    </submittedName>
</protein>
<dbReference type="Gene3D" id="1.10.260.40">
    <property type="entry name" value="lambda repressor-like DNA-binding domains"/>
    <property type="match status" value="1"/>
</dbReference>
<dbReference type="PATRIC" id="fig|1121307.3.peg.1211"/>
<keyword evidence="4" id="KW-1185">Reference proteome</keyword>
<evidence type="ECO:0000259" key="2">
    <source>
        <dbReference type="PROSITE" id="PS50943"/>
    </source>
</evidence>
<feature type="domain" description="HTH cro/C1-type" evidence="2">
    <location>
        <begin position="8"/>
        <end position="62"/>
    </location>
</feature>
<dbReference type="PANTHER" id="PTHR46558">
    <property type="entry name" value="TRACRIPTIONAL REGULATORY PROTEIN-RELATED-RELATED"/>
    <property type="match status" value="1"/>
</dbReference>
<dbReference type="STRING" id="1121307.CLCY_2c03530"/>
<dbReference type="RefSeq" id="WP_048571015.1">
    <property type="nucleotide sequence ID" value="NZ_LFVU01000027.1"/>
</dbReference>
<name>A0A0J8G1F7_CLOCY</name>
<evidence type="ECO:0000313" key="3">
    <source>
        <dbReference type="EMBL" id="KMT21591.1"/>
    </source>
</evidence>
<accession>A0A0J8G1F7</accession>
<sequence>MSKLRTYISVYRKEKNMQQDELAELVGVRRETISRLEKGLYNPSLKLAYDIAKVFGVTIEKLFEFYEEDNLESK</sequence>
<dbReference type="GO" id="GO:0003677">
    <property type="term" value="F:DNA binding"/>
    <property type="evidence" value="ECO:0007669"/>
    <property type="project" value="UniProtKB-KW"/>
</dbReference>
<dbReference type="Proteomes" id="UP000036756">
    <property type="component" value="Unassembled WGS sequence"/>
</dbReference>
<organism evidence="3 4">
    <name type="scientific">Clostridium cylindrosporum DSM 605</name>
    <dbReference type="NCBI Taxonomy" id="1121307"/>
    <lineage>
        <taxon>Bacteria</taxon>
        <taxon>Bacillati</taxon>
        <taxon>Bacillota</taxon>
        <taxon>Clostridia</taxon>
        <taxon>Eubacteriales</taxon>
        <taxon>Clostridiaceae</taxon>
        <taxon>Clostridium</taxon>
    </lineage>
</organism>
<dbReference type="OrthoDB" id="48775at2"/>
<reference evidence="3 4" key="1">
    <citation type="submission" date="2015-06" db="EMBL/GenBank/DDBJ databases">
        <title>Draft genome sequence of the purine-degrading Clostridium cylindrosporum HC-1 (DSM 605).</title>
        <authorList>
            <person name="Poehlein A."/>
            <person name="Schiel-Bengelsdorf B."/>
            <person name="Bengelsdorf F."/>
            <person name="Daniel R."/>
            <person name="Duerre P."/>
        </authorList>
    </citation>
    <scope>NUCLEOTIDE SEQUENCE [LARGE SCALE GENOMIC DNA]</scope>
    <source>
        <strain evidence="3 4">DSM 605</strain>
    </source>
</reference>
<dbReference type="SUPFAM" id="SSF47413">
    <property type="entry name" value="lambda repressor-like DNA-binding domains"/>
    <property type="match status" value="1"/>
</dbReference>
<keyword evidence="1 3" id="KW-0238">DNA-binding</keyword>
<dbReference type="Pfam" id="PF01381">
    <property type="entry name" value="HTH_3"/>
    <property type="match status" value="1"/>
</dbReference>
<dbReference type="AlphaFoldDB" id="A0A0J8G1F7"/>
<comment type="caution">
    <text evidence="3">The sequence shown here is derived from an EMBL/GenBank/DDBJ whole genome shotgun (WGS) entry which is preliminary data.</text>
</comment>
<evidence type="ECO:0000256" key="1">
    <source>
        <dbReference type="ARBA" id="ARBA00023125"/>
    </source>
</evidence>